<evidence type="ECO:0000313" key="5">
    <source>
        <dbReference type="Proteomes" id="UP000256488"/>
    </source>
</evidence>
<dbReference type="InterPro" id="IPR019490">
    <property type="entry name" value="Glu6P/Mann6P_isomerase_C"/>
</dbReference>
<evidence type="ECO:0000259" key="3">
    <source>
        <dbReference type="Pfam" id="PF10432"/>
    </source>
</evidence>
<name>A0A3E0WIB4_9BACI</name>
<dbReference type="GO" id="GO:1901135">
    <property type="term" value="P:carbohydrate derivative metabolic process"/>
    <property type="evidence" value="ECO:0007669"/>
    <property type="project" value="InterPro"/>
</dbReference>
<protein>
    <recommendedName>
        <fullName evidence="3">Bifunctional glucose-6-phosphate/mannose-6-phosphate isomerase C-terminal domain-containing protein</fullName>
    </recommendedName>
</protein>
<gene>
    <name evidence="4" type="ORF">CAI16_18870</name>
</gene>
<proteinExistence type="inferred from homology"/>
<feature type="domain" description="Bifunctional glucose-6-phosphate/mannose-6-phosphate isomerase C-terminal" evidence="3">
    <location>
        <begin position="45"/>
        <end position="194"/>
    </location>
</feature>
<dbReference type="GO" id="GO:0097367">
    <property type="term" value="F:carbohydrate derivative binding"/>
    <property type="evidence" value="ECO:0007669"/>
    <property type="project" value="InterPro"/>
</dbReference>
<reference evidence="4 5" key="1">
    <citation type="submission" date="2017-05" db="EMBL/GenBank/DDBJ databases">
        <title>Virgibacillus sp. AK90 isolated from a saltern of Kakinada, India.</title>
        <authorList>
            <person name="Gupta V."/>
            <person name="Sidhu C."/>
            <person name="Korpole S."/>
            <person name="Pinnaka A.K."/>
        </authorList>
    </citation>
    <scope>NUCLEOTIDE SEQUENCE [LARGE SCALE GENOMIC DNA]</scope>
    <source>
        <strain evidence="4 5">AK90</strain>
    </source>
</reference>
<evidence type="ECO:0000313" key="4">
    <source>
        <dbReference type="EMBL" id="RFA32189.1"/>
    </source>
</evidence>
<keyword evidence="2" id="KW-0413">Isomerase</keyword>
<accession>A0A3E0WIB4</accession>
<dbReference type="SUPFAM" id="SSF53697">
    <property type="entry name" value="SIS domain"/>
    <property type="match status" value="1"/>
</dbReference>
<dbReference type="EMBL" id="NFZX01000076">
    <property type="protein sequence ID" value="RFA32189.1"/>
    <property type="molecule type" value="Genomic_DNA"/>
</dbReference>
<dbReference type="GO" id="GO:0004347">
    <property type="term" value="F:glucose-6-phosphate isomerase activity"/>
    <property type="evidence" value="ECO:0007669"/>
    <property type="project" value="InterPro"/>
</dbReference>
<dbReference type="Gene3D" id="3.40.50.10490">
    <property type="entry name" value="Glucose-6-phosphate isomerase like protein, domain 1"/>
    <property type="match status" value="1"/>
</dbReference>
<dbReference type="InterPro" id="IPR046348">
    <property type="entry name" value="SIS_dom_sf"/>
</dbReference>
<dbReference type="CDD" id="cd05637">
    <property type="entry name" value="SIS_PGI_PMI_2"/>
    <property type="match status" value="1"/>
</dbReference>
<sequence>MSYVFFNFKYIAENRFYTMSKKGITDAITSLKKCRNNYSLNIPKEKNLAKQVAYNLYDSVPVIWGVENSTSAVALRWKQQINENTKALAFSNFFPELNHNEIVGFEAPDEVVKRINILMLHSKYDIQQIKTRMTRTKDILTGRVKSIIDINPQGETLLGEIFSLISLGDHISVYLAYLYGNDPSQINYIRYLKNIKER</sequence>
<evidence type="ECO:0000256" key="2">
    <source>
        <dbReference type="ARBA" id="ARBA00023235"/>
    </source>
</evidence>
<dbReference type="AlphaFoldDB" id="A0A3E0WIB4"/>
<dbReference type="GO" id="GO:0005975">
    <property type="term" value="P:carbohydrate metabolic process"/>
    <property type="evidence" value="ECO:0007669"/>
    <property type="project" value="InterPro"/>
</dbReference>
<dbReference type="GO" id="GO:0004476">
    <property type="term" value="F:mannose-6-phosphate isomerase activity"/>
    <property type="evidence" value="ECO:0007669"/>
    <property type="project" value="InterPro"/>
</dbReference>
<evidence type="ECO:0000256" key="1">
    <source>
        <dbReference type="ARBA" id="ARBA00010523"/>
    </source>
</evidence>
<dbReference type="Proteomes" id="UP000256488">
    <property type="component" value="Unassembled WGS sequence"/>
</dbReference>
<comment type="similarity">
    <text evidence="1">Belongs to the PGI/PMI family.</text>
</comment>
<dbReference type="Pfam" id="PF10432">
    <property type="entry name" value="bact-PGI_C"/>
    <property type="match status" value="1"/>
</dbReference>
<organism evidence="4 5">
    <name type="scientific">Virgibacillus dokdonensis</name>
    <dbReference type="NCBI Taxonomy" id="302167"/>
    <lineage>
        <taxon>Bacteria</taxon>
        <taxon>Bacillati</taxon>
        <taxon>Bacillota</taxon>
        <taxon>Bacilli</taxon>
        <taxon>Bacillales</taxon>
        <taxon>Bacillaceae</taxon>
        <taxon>Virgibacillus</taxon>
    </lineage>
</organism>
<comment type="caution">
    <text evidence="4">The sequence shown here is derived from an EMBL/GenBank/DDBJ whole genome shotgun (WGS) entry which is preliminary data.</text>
</comment>